<accession>A0ABR8KUK1</accession>
<comment type="caution">
    <text evidence="3">The sequence shown here is derived from an EMBL/GenBank/DDBJ whole genome shotgun (WGS) entry which is preliminary data.</text>
</comment>
<sequence length="356" mass="37196">MGIFQRVSAGRAGSDGAWQRREKQTVASHAAFVPMLAVWGALVSALSVLVVPSGLLMQSVADIGLGALQSLPPLAIAALAACVGAILAAGFAAAVKRQIAQQPNPASVQPFNAQVEPIDPMSELGSAALDEPLALEDHMAIEPEGSGFELDEPAVLEPAELLANAPEPAGEHFEDTENTVDHLEAREAPREMSLAEFAELPGRNAVWVQEEAEEEPSVAEPPPAVVEEAAEEESSLAEPDPVAVNESAEAERVAVKEPARVGPQAAISKLRGIATDDLSLIQMVERVAAALHERQQTGARTAPNRREEALAEALKALTVLSGGRTAMVSAETGGLQDSALELRTALAKLQELRGAA</sequence>
<feature type="transmembrane region" description="Helical" evidence="2">
    <location>
        <begin position="71"/>
        <end position="95"/>
    </location>
</feature>
<reference evidence="3 4" key="1">
    <citation type="submission" date="2020-09" db="EMBL/GenBank/DDBJ databases">
        <authorList>
            <person name="Yoon J.-W."/>
        </authorList>
    </citation>
    <scope>NUCLEOTIDE SEQUENCE [LARGE SCALE GENOMIC DNA]</scope>
    <source>
        <strain evidence="3 4">KMU-140</strain>
    </source>
</reference>
<dbReference type="RefSeq" id="WP_190788441.1">
    <property type="nucleotide sequence ID" value="NZ_JACXLC010000001.1"/>
</dbReference>
<name>A0ABR8KUK1_9SPHN</name>
<keyword evidence="2" id="KW-0812">Transmembrane</keyword>
<keyword evidence="2" id="KW-1133">Transmembrane helix</keyword>
<proteinExistence type="predicted"/>
<gene>
    <name evidence="3" type="ORF">IB285_12300</name>
</gene>
<feature type="transmembrane region" description="Helical" evidence="2">
    <location>
        <begin position="30"/>
        <end position="51"/>
    </location>
</feature>
<protein>
    <submittedName>
        <fullName evidence="3">Uncharacterized protein</fullName>
    </submittedName>
</protein>
<feature type="region of interest" description="Disordered" evidence="1">
    <location>
        <begin position="211"/>
        <end position="251"/>
    </location>
</feature>
<evidence type="ECO:0000313" key="3">
    <source>
        <dbReference type="EMBL" id="MBD2843035.1"/>
    </source>
</evidence>
<dbReference type="EMBL" id="JACXLC010000001">
    <property type="protein sequence ID" value="MBD2843035.1"/>
    <property type="molecule type" value="Genomic_DNA"/>
</dbReference>
<evidence type="ECO:0000256" key="2">
    <source>
        <dbReference type="SAM" id="Phobius"/>
    </source>
</evidence>
<evidence type="ECO:0000256" key="1">
    <source>
        <dbReference type="SAM" id="MobiDB-lite"/>
    </source>
</evidence>
<keyword evidence="2" id="KW-0472">Membrane</keyword>
<evidence type="ECO:0000313" key="4">
    <source>
        <dbReference type="Proteomes" id="UP000635384"/>
    </source>
</evidence>
<organism evidence="3 4">
    <name type="scientific">Erythrobacter rubeus</name>
    <dbReference type="NCBI Taxonomy" id="2760803"/>
    <lineage>
        <taxon>Bacteria</taxon>
        <taxon>Pseudomonadati</taxon>
        <taxon>Pseudomonadota</taxon>
        <taxon>Alphaproteobacteria</taxon>
        <taxon>Sphingomonadales</taxon>
        <taxon>Erythrobacteraceae</taxon>
        <taxon>Erythrobacter/Porphyrobacter group</taxon>
        <taxon>Erythrobacter</taxon>
    </lineage>
</organism>
<keyword evidence="4" id="KW-1185">Reference proteome</keyword>
<dbReference type="Proteomes" id="UP000635384">
    <property type="component" value="Unassembled WGS sequence"/>
</dbReference>